<dbReference type="Proteomes" id="UP001066276">
    <property type="component" value="Chromosome 6"/>
</dbReference>
<organism evidence="2 3">
    <name type="scientific">Pleurodeles waltl</name>
    <name type="common">Iberian ribbed newt</name>
    <dbReference type="NCBI Taxonomy" id="8319"/>
    <lineage>
        <taxon>Eukaryota</taxon>
        <taxon>Metazoa</taxon>
        <taxon>Chordata</taxon>
        <taxon>Craniata</taxon>
        <taxon>Vertebrata</taxon>
        <taxon>Euteleostomi</taxon>
        <taxon>Amphibia</taxon>
        <taxon>Batrachia</taxon>
        <taxon>Caudata</taxon>
        <taxon>Salamandroidea</taxon>
        <taxon>Salamandridae</taxon>
        <taxon>Pleurodelinae</taxon>
        <taxon>Pleurodeles</taxon>
    </lineage>
</organism>
<sequence length="144" mass="16206">MEGPCFFKGACEEKGLDWRKKDIRKEEVGLETRRREPWCVQTKKKSNKTSKRETPTSPKLKREDGASAVLKVKETPRRPQQKHHMLPCGGGATTGDLTSRISSWPALGTKLLSESPSSRDHPPTSCTRREDAPGACEAQRHRVR</sequence>
<feature type="compositionally biased region" description="Basic and acidic residues" evidence="1">
    <location>
        <begin position="26"/>
        <end position="37"/>
    </location>
</feature>
<feature type="compositionally biased region" description="Basic and acidic residues" evidence="1">
    <location>
        <begin position="117"/>
        <end position="132"/>
    </location>
</feature>
<gene>
    <name evidence="2" type="ORF">NDU88_005609</name>
</gene>
<comment type="caution">
    <text evidence="2">The sequence shown here is derived from an EMBL/GenBank/DDBJ whole genome shotgun (WGS) entry which is preliminary data.</text>
</comment>
<feature type="compositionally biased region" description="Basic and acidic residues" evidence="1">
    <location>
        <begin position="50"/>
        <end position="77"/>
    </location>
</feature>
<proteinExistence type="predicted"/>
<evidence type="ECO:0000313" key="3">
    <source>
        <dbReference type="Proteomes" id="UP001066276"/>
    </source>
</evidence>
<accession>A0AAV7QJJ3</accession>
<name>A0AAV7QJJ3_PLEWA</name>
<keyword evidence="3" id="KW-1185">Reference proteome</keyword>
<feature type="region of interest" description="Disordered" evidence="1">
    <location>
        <begin position="26"/>
        <end position="144"/>
    </location>
</feature>
<reference evidence="2" key="1">
    <citation type="journal article" date="2022" name="bioRxiv">
        <title>Sequencing and chromosome-scale assembly of the giantPleurodeles waltlgenome.</title>
        <authorList>
            <person name="Brown T."/>
            <person name="Elewa A."/>
            <person name="Iarovenko S."/>
            <person name="Subramanian E."/>
            <person name="Araus A.J."/>
            <person name="Petzold A."/>
            <person name="Susuki M."/>
            <person name="Suzuki K.-i.T."/>
            <person name="Hayashi T."/>
            <person name="Toyoda A."/>
            <person name="Oliveira C."/>
            <person name="Osipova E."/>
            <person name="Leigh N.D."/>
            <person name="Simon A."/>
            <person name="Yun M.H."/>
        </authorList>
    </citation>
    <scope>NUCLEOTIDE SEQUENCE</scope>
    <source>
        <strain evidence="2">20211129_DDA</strain>
        <tissue evidence="2">Liver</tissue>
    </source>
</reference>
<dbReference type="AlphaFoldDB" id="A0AAV7QJJ3"/>
<protein>
    <submittedName>
        <fullName evidence="2">Uncharacterized protein</fullName>
    </submittedName>
</protein>
<dbReference type="EMBL" id="JANPWB010000010">
    <property type="protein sequence ID" value="KAJ1139234.1"/>
    <property type="molecule type" value="Genomic_DNA"/>
</dbReference>
<evidence type="ECO:0000256" key="1">
    <source>
        <dbReference type="SAM" id="MobiDB-lite"/>
    </source>
</evidence>
<evidence type="ECO:0000313" key="2">
    <source>
        <dbReference type="EMBL" id="KAJ1139234.1"/>
    </source>
</evidence>